<dbReference type="EMBL" id="JAEHOD010000008">
    <property type="protein sequence ID" value="KAG2451393.1"/>
    <property type="molecule type" value="Genomic_DNA"/>
</dbReference>
<dbReference type="AlphaFoldDB" id="A0A835WP22"/>
<reference evidence="1" key="1">
    <citation type="journal article" date="2020" name="bioRxiv">
        <title>Comparative genomics of Chlamydomonas.</title>
        <authorList>
            <person name="Craig R.J."/>
            <person name="Hasan A.R."/>
            <person name="Ness R.W."/>
            <person name="Keightley P.D."/>
        </authorList>
    </citation>
    <scope>NUCLEOTIDE SEQUENCE</scope>
    <source>
        <strain evidence="1">CCAP 11/173</strain>
    </source>
</reference>
<dbReference type="Proteomes" id="UP000613740">
    <property type="component" value="Unassembled WGS sequence"/>
</dbReference>
<dbReference type="OrthoDB" id="10397978at2759"/>
<evidence type="ECO:0000313" key="1">
    <source>
        <dbReference type="EMBL" id="KAG2451393.1"/>
    </source>
</evidence>
<accession>A0A835WP22</accession>
<proteinExistence type="predicted"/>
<gene>
    <name evidence="1" type="ORF">HYH02_003994</name>
</gene>
<organism evidence="1 2">
    <name type="scientific">Chlamydomonas schloesseri</name>
    <dbReference type="NCBI Taxonomy" id="2026947"/>
    <lineage>
        <taxon>Eukaryota</taxon>
        <taxon>Viridiplantae</taxon>
        <taxon>Chlorophyta</taxon>
        <taxon>core chlorophytes</taxon>
        <taxon>Chlorophyceae</taxon>
        <taxon>CS clade</taxon>
        <taxon>Chlamydomonadales</taxon>
        <taxon>Chlamydomonadaceae</taxon>
        <taxon>Chlamydomonas</taxon>
    </lineage>
</organism>
<keyword evidence="2" id="KW-1185">Reference proteome</keyword>
<protein>
    <submittedName>
        <fullName evidence="1">Uncharacterized protein</fullName>
    </submittedName>
</protein>
<name>A0A835WP22_9CHLO</name>
<comment type="caution">
    <text evidence="1">The sequence shown here is derived from an EMBL/GenBank/DDBJ whole genome shotgun (WGS) entry which is preliminary data.</text>
</comment>
<evidence type="ECO:0000313" key="2">
    <source>
        <dbReference type="Proteomes" id="UP000613740"/>
    </source>
</evidence>
<sequence>MGKGYLGSFALEYGLYGFSVEAFTEWQRVMYGKDRRHRTAHPLKTRTEGLTFLRGLTDTNDSCIRPHKNAAFALVVAAEKLGL</sequence>